<dbReference type="Pfam" id="PF16526">
    <property type="entry name" value="CLZ"/>
    <property type="match status" value="1"/>
</dbReference>
<evidence type="ECO:0000313" key="14">
    <source>
        <dbReference type="Proteomes" id="UP001642540"/>
    </source>
</evidence>
<evidence type="ECO:0000256" key="5">
    <source>
        <dbReference type="ARBA" id="ARBA00023065"/>
    </source>
</evidence>
<keyword evidence="8" id="KW-0407">Ion channel</keyword>
<keyword evidence="4 11" id="KW-1133">Transmembrane helix</keyword>
<dbReference type="EMBL" id="CAXLJM020000013">
    <property type="protein sequence ID" value="CAL8078902.1"/>
    <property type="molecule type" value="Genomic_DNA"/>
</dbReference>
<dbReference type="PROSITE" id="PS00888">
    <property type="entry name" value="CNMP_BINDING_1"/>
    <property type="match status" value="1"/>
</dbReference>
<dbReference type="Pfam" id="PF00520">
    <property type="entry name" value="Ion_trans"/>
    <property type="match status" value="1"/>
</dbReference>
<evidence type="ECO:0000256" key="9">
    <source>
        <dbReference type="SAM" id="Coils"/>
    </source>
</evidence>
<evidence type="ECO:0000256" key="10">
    <source>
        <dbReference type="SAM" id="MobiDB-lite"/>
    </source>
</evidence>
<dbReference type="SMART" id="SM00100">
    <property type="entry name" value="cNMP"/>
    <property type="match status" value="1"/>
</dbReference>
<evidence type="ECO:0000256" key="8">
    <source>
        <dbReference type="ARBA" id="ARBA00023303"/>
    </source>
</evidence>
<gene>
    <name evidence="13" type="ORF">ODALV1_LOCUS4219</name>
</gene>
<dbReference type="InterPro" id="IPR032406">
    <property type="entry name" value="CLZ_dom"/>
</dbReference>
<evidence type="ECO:0000259" key="12">
    <source>
        <dbReference type="PROSITE" id="PS50042"/>
    </source>
</evidence>
<evidence type="ECO:0000256" key="6">
    <source>
        <dbReference type="ARBA" id="ARBA00023136"/>
    </source>
</evidence>
<accession>A0ABP1PYE9</accession>
<evidence type="ECO:0000256" key="1">
    <source>
        <dbReference type="ARBA" id="ARBA00004141"/>
    </source>
</evidence>
<dbReference type="InterPro" id="IPR000595">
    <property type="entry name" value="cNMP-bd_dom"/>
</dbReference>
<evidence type="ECO:0000256" key="4">
    <source>
        <dbReference type="ARBA" id="ARBA00022989"/>
    </source>
</evidence>
<dbReference type="SUPFAM" id="SSF81324">
    <property type="entry name" value="Voltage-gated potassium channels"/>
    <property type="match status" value="1"/>
</dbReference>
<proteinExistence type="predicted"/>
<dbReference type="Gene3D" id="1.10.287.70">
    <property type="match status" value="1"/>
</dbReference>
<keyword evidence="6 11" id="KW-0472">Membrane</keyword>
<feature type="transmembrane region" description="Helical" evidence="11">
    <location>
        <begin position="492"/>
        <end position="514"/>
    </location>
</feature>
<feature type="compositionally biased region" description="Low complexity" evidence="10">
    <location>
        <begin position="46"/>
        <end position="62"/>
    </location>
</feature>
<evidence type="ECO:0000256" key="3">
    <source>
        <dbReference type="ARBA" id="ARBA00022692"/>
    </source>
</evidence>
<dbReference type="PANTHER" id="PTHR45638:SF11">
    <property type="entry name" value="CYCLIC NUCLEOTIDE-GATED CATION CHANNEL SUBUNIT A"/>
    <property type="match status" value="1"/>
</dbReference>
<feature type="compositionally biased region" description="Polar residues" evidence="10">
    <location>
        <begin position="65"/>
        <end position="78"/>
    </location>
</feature>
<keyword evidence="14" id="KW-1185">Reference proteome</keyword>
<keyword evidence="7" id="KW-1071">Ligand-gated ion channel</keyword>
<keyword evidence="5" id="KW-0406">Ion transport</keyword>
<organism evidence="13 14">
    <name type="scientific">Orchesella dallaii</name>
    <dbReference type="NCBI Taxonomy" id="48710"/>
    <lineage>
        <taxon>Eukaryota</taxon>
        <taxon>Metazoa</taxon>
        <taxon>Ecdysozoa</taxon>
        <taxon>Arthropoda</taxon>
        <taxon>Hexapoda</taxon>
        <taxon>Collembola</taxon>
        <taxon>Entomobryomorpha</taxon>
        <taxon>Entomobryoidea</taxon>
        <taxon>Orchesellidae</taxon>
        <taxon>Orchesellinae</taxon>
        <taxon>Orchesella</taxon>
    </lineage>
</organism>
<dbReference type="PROSITE" id="PS50042">
    <property type="entry name" value="CNMP_BINDING_3"/>
    <property type="match status" value="1"/>
</dbReference>
<feature type="region of interest" description="Disordered" evidence="10">
    <location>
        <begin position="1"/>
        <end position="164"/>
    </location>
</feature>
<evidence type="ECO:0000256" key="7">
    <source>
        <dbReference type="ARBA" id="ARBA00023286"/>
    </source>
</evidence>
<dbReference type="Gene3D" id="1.10.287.630">
    <property type="entry name" value="Helix hairpin bin"/>
    <property type="match status" value="1"/>
</dbReference>
<dbReference type="Proteomes" id="UP001642540">
    <property type="component" value="Unassembled WGS sequence"/>
</dbReference>
<evidence type="ECO:0000313" key="13">
    <source>
        <dbReference type="EMBL" id="CAL8078902.1"/>
    </source>
</evidence>
<dbReference type="PROSITE" id="PS00889">
    <property type="entry name" value="CNMP_BINDING_2"/>
    <property type="match status" value="1"/>
</dbReference>
<keyword evidence="9" id="KW-0175">Coiled coil</keyword>
<name>A0ABP1PYE9_9HEXA</name>
<dbReference type="SUPFAM" id="SSF51206">
    <property type="entry name" value="cAMP-binding domain-like"/>
    <property type="match status" value="1"/>
</dbReference>
<sequence length="848" mass="96289">MSKSQSTGTGISSGPKDDDNRLLSIVKSIHLEVPSQAQDTGPRPKSNLSNATSSSTTSSSLLDPKTNNSGVASTSVSPRSKPRLSFDESSLRKQEAQRRQSGGRVQHVATISDQIPPHAVSFNELRRSSSIRRGSSISVPSNKSSNNHLVSGAEPNMHSAISHPSLQDDMCSEIGRLENSVDTRNNSISFSGKTEKLRRFVNVFQNIRQWANNKTAPKEPERPDSFLEKFGMGWNPSGSEGDSQRSGSRMEKSAWEKRKSVWAQHCVVDSSKPCHYRWIGLVSIAVLYNLIFIIGRSTFWELQNYMPYTWYMLDYGADAIYVMDSIVHAHEGYLEEGMMVKSLGRLRLNFVKSIYFKLDFISLFPTDLAYFFYPSECYLQLPCPVIFRLNRLFRIYRLIDFFQKTESRTNFPNAFRIGRVILSILIIIHWNGCFYFGISYFIGFGSDGWVYKNITSGRNGSLAHQYIYSFYWSTLTLTTIGEVPPPEKDIEYIFVVTDFLVGVLIFATIVGNIGSMITYMNAARAEFQEKMDLIKQYMEFRKVSKDLEKRVIKWFDYLWSNKQSLDEGKVLDALPDKLKAEIAIHVHLETLKQVKIFQDCEPGLLAELVLKLRLQVFSPGDYICRKGDVGREMYIIKRGKVSVVADDGKTVFVTLSGGCVFGEVSLLNIAGNKTGNRRTANVRSVGYSDLFCLSKDDLWETLREYPQARDNLMERGKQMLMKDGLIDEEALERERKYQMTQTEKVETLESTIEILTTRLARLTAEYASAQQKFKQRLTKVERGVERCLFRSCVEPNRSGSFDDEVYANAILSPRADRYPSAPLSRSSSAAKTETKYPLERRHTTAGHT</sequence>
<feature type="domain" description="Cyclic nucleotide-binding" evidence="12">
    <location>
        <begin position="596"/>
        <end position="719"/>
    </location>
</feature>
<dbReference type="InterPro" id="IPR014710">
    <property type="entry name" value="RmlC-like_jellyroll"/>
</dbReference>
<dbReference type="InterPro" id="IPR050866">
    <property type="entry name" value="CNG_cation_channel"/>
</dbReference>
<feature type="transmembrane region" description="Helical" evidence="11">
    <location>
        <begin position="420"/>
        <end position="442"/>
    </location>
</feature>
<protein>
    <recommendedName>
        <fullName evidence="12">Cyclic nucleotide-binding domain-containing protein</fullName>
    </recommendedName>
</protein>
<reference evidence="13 14" key="1">
    <citation type="submission" date="2024-08" db="EMBL/GenBank/DDBJ databases">
        <authorList>
            <person name="Cucini C."/>
            <person name="Frati F."/>
        </authorList>
    </citation>
    <scope>NUCLEOTIDE SEQUENCE [LARGE SCALE GENOMIC DNA]</scope>
</reference>
<comment type="subcellular location">
    <subcellularLocation>
        <location evidence="1">Membrane</location>
        <topology evidence="1">Multi-pass membrane protein</topology>
    </subcellularLocation>
</comment>
<dbReference type="Pfam" id="PF00027">
    <property type="entry name" value="cNMP_binding"/>
    <property type="match status" value="1"/>
</dbReference>
<feature type="transmembrane region" description="Helical" evidence="11">
    <location>
        <begin position="276"/>
        <end position="295"/>
    </location>
</feature>
<keyword evidence="2" id="KW-0813">Transport</keyword>
<comment type="caution">
    <text evidence="13">The sequence shown here is derived from an EMBL/GenBank/DDBJ whole genome shotgun (WGS) entry which is preliminary data.</text>
</comment>
<feature type="compositionally biased region" description="Low complexity" evidence="10">
    <location>
        <begin position="131"/>
        <end position="147"/>
    </location>
</feature>
<evidence type="ECO:0000256" key="2">
    <source>
        <dbReference type="ARBA" id="ARBA00022448"/>
    </source>
</evidence>
<dbReference type="Gene3D" id="1.20.5.300">
    <property type="match status" value="1"/>
</dbReference>
<feature type="coiled-coil region" evidence="9">
    <location>
        <begin position="745"/>
        <end position="772"/>
    </location>
</feature>
<feature type="compositionally biased region" description="Basic and acidic residues" evidence="10">
    <location>
        <begin position="84"/>
        <end position="98"/>
    </location>
</feature>
<feature type="compositionally biased region" description="Polar residues" evidence="10">
    <location>
        <begin position="1"/>
        <end position="12"/>
    </location>
</feature>
<dbReference type="InterPro" id="IPR018490">
    <property type="entry name" value="cNMP-bd_dom_sf"/>
</dbReference>
<dbReference type="Gene3D" id="2.60.120.10">
    <property type="entry name" value="Jelly Rolls"/>
    <property type="match status" value="1"/>
</dbReference>
<feature type="compositionally biased region" description="Low complexity" evidence="10">
    <location>
        <begin position="819"/>
        <end position="830"/>
    </location>
</feature>
<dbReference type="CDD" id="cd00038">
    <property type="entry name" value="CAP_ED"/>
    <property type="match status" value="1"/>
</dbReference>
<dbReference type="InterPro" id="IPR005821">
    <property type="entry name" value="Ion_trans_dom"/>
</dbReference>
<dbReference type="PANTHER" id="PTHR45638">
    <property type="entry name" value="CYCLIC NUCLEOTIDE-GATED CATION CHANNEL SUBUNIT A"/>
    <property type="match status" value="1"/>
</dbReference>
<dbReference type="InterPro" id="IPR018488">
    <property type="entry name" value="cNMP-bd_CS"/>
</dbReference>
<feature type="compositionally biased region" description="Basic and acidic residues" evidence="10">
    <location>
        <begin position="832"/>
        <end position="842"/>
    </location>
</feature>
<feature type="region of interest" description="Disordered" evidence="10">
    <location>
        <begin position="816"/>
        <end position="848"/>
    </location>
</feature>
<keyword evidence="3 11" id="KW-0812">Transmembrane</keyword>
<evidence type="ECO:0000256" key="11">
    <source>
        <dbReference type="SAM" id="Phobius"/>
    </source>
</evidence>